<gene>
    <name evidence="2" type="ORF">UFOPK1493_03965</name>
</gene>
<feature type="domain" description="Amphi-Trp" evidence="1">
    <location>
        <begin position="5"/>
        <end position="73"/>
    </location>
</feature>
<dbReference type="InterPro" id="IPR027598">
    <property type="entry name" value="Amphi-Trp_dom"/>
</dbReference>
<reference evidence="2" key="1">
    <citation type="submission" date="2020-05" db="EMBL/GenBank/DDBJ databases">
        <authorList>
            <person name="Chiriac C."/>
            <person name="Salcher M."/>
            <person name="Ghai R."/>
            <person name="Kavagutti S V."/>
        </authorList>
    </citation>
    <scope>NUCLEOTIDE SEQUENCE</scope>
</reference>
<dbReference type="EMBL" id="CAEZSR010000264">
    <property type="protein sequence ID" value="CAB4595225.1"/>
    <property type="molecule type" value="Genomic_DNA"/>
</dbReference>
<protein>
    <submittedName>
        <fullName evidence="2">Unannotated protein</fullName>
    </submittedName>
</protein>
<organism evidence="2">
    <name type="scientific">freshwater metagenome</name>
    <dbReference type="NCBI Taxonomy" id="449393"/>
    <lineage>
        <taxon>unclassified sequences</taxon>
        <taxon>metagenomes</taxon>
        <taxon>ecological metagenomes</taxon>
    </lineage>
</organism>
<evidence type="ECO:0000313" key="2">
    <source>
        <dbReference type="EMBL" id="CAB4595225.1"/>
    </source>
</evidence>
<dbReference type="Pfam" id="PF20068">
    <property type="entry name" value="Amphi-Trp"/>
    <property type="match status" value="1"/>
</dbReference>
<evidence type="ECO:0000259" key="1">
    <source>
        <dbReference type="Pfam" id="PF20068"/>
    </source>
</evidence>
<sequence>MGDELMELSHEETMSREAAAARLRDLADQLARHNQVEVVREGLRYSVRVPNEVTLKMEVEVGEDNEIEIEISW</sequence>
<dbReference type="NCBIfam" id="TIGR04354">
    <property type="entry name" value="amphi-Trp"/>
    <property type="match status" value="1"/>
</dbReference>
<accession>A0A6J6G803</accession>
<dbReference type="AlphaFoldDB" id="A0A6J6G803"/>
<proteinExistence type="predicted"/>
<name>A0A6J6G803_9ZZZZ</name>